<keyword evidence="2" id="KW-1185">Reference proteome</keyword>
<dbReference type="Proteomes" id="UP000812270">
    <property type="component" value="Unassembled WGS sequence"/>
</dbReference>
<dbReference type="AlphaFoldDB" id="A0A9E2SBQ8"/>
<comment type="caution">
    <text evidence="1">The sequence shown here is derived from an EMBL/GenBank/DDBJ whole genome shotgun (WGS) entry which is preliminary data.</text>
</comment>
<sequence>MSVNKKELDNFLKQEPWAMDNSELVFGRSLGRYTAINGIVHLHAGVQEHTDGYYQIFNDTNGETHLQIDIAGNKKEGIVQTSGQIVLLDENGESKVLIPKKEYFVPQAE</sequence>
<proteinExistence type="predicted"/>
<reference evidence="1" key="1">
    <citation type="submission" date="2021-06" db="EMBL/GenBank/DDBJ databases">
        <authorList>
            <person name="Huq M.A."/>
        </authorList>
    </citation>
    <scope>NUCLEOTIDE SEQUENCE</scope>
    <source>
        <strain evidence="1">MAH-26</strain>
    </source>
</reference>
<dbReference type="RefSeq" id="WP_217791869.1">
    <property type="nucleotide sequence ID" value="NZ_JAHSPG010000011.1"/>
</dbReference>
<organism evidence="1 2">
    <name type="scientific">Pinibacter aurantiacus</name>
    <dbReference type="NCBI Taxonomy" id="2851599"/>
    <lineage>
        <taxon>Bacteria</taxon>
        <taxon>Pseudomonadati</taxon>
        <taxon>Bacteroidota</taxon>
        <taxon>Chitinophagia</taxon>
        <taxon>Chitinophagales</taxon>
        <taxon>Chitinophagaceae</taxon>
        <taxon>Pinibacter</taxon>
    </lineage>
</organism>
<evidence type="ECO:0000313" key="2">
    <source>
        <dbReference type="Proteomes" id="UP000812270"/>
    </source>
</evidence>
<evidence type="ECO:0000313" key="1">
    <source>
        <dbReference type="EMBL" id="MBV4358184.1"/>
    </source>
</evidence>
<dbReference type="EMBL" id="JAHSPG010000011">
    <property type="protein sequence ID" value="MBV4358184.1"/>
    <property type="molecule type" value="Genomic_DNA"/>
</dbReference>
<gene>
    <name evidence="1" type="ORF">KTO63_13545</name>
</gene>
<protein>
    <submittedName>
        <fullName evidence="1">Uncharacterized protein</fullName>
    </submittedName>
</protein>
<accession>A0A9E2SBQ8</accession>
<name>A0A9E2SBQ8_9BACT</name>